<evidence type="ECO:0000256" key="2">
    <source>
        <dbReference type="ARBA" id="ARBA00022741"/>
    </source>
</evidence>
<keyword evidence="2" id="KW-0547">Nucleotide-binding</keyword>
<accession>A0ABN9QQL9</accession>
<evidence type="ECO:0000256" key="1">
    <source>
        <dbReference type="ARBA" id="ARBA00005429"/>
    </source>
</evidence>
<dbReference type="SUPFAM" id="SSF52540">
    <property type="entry name" value="P-loop containing nucleoside triphosphate hydrolases"/>
    <property type="match status" value="1"/>
</dbReference>
<dbReference type="InterPro" id="IPR027417">
    <property type="entry name" value="P-loop_NTPase"/>
</dbReference>
<dbReference type="InterPro" id="IPR030385">
    <property type="entry name" value="G_IRG_dom"/>
</dbReference>
<feature type="domain" description="IRG-type G" evidence="5">
    <location>
        <begin position="1"/>
        <end position="45"/>
    </location>
</feature>
<dbReference type="EMBL" id="CAUYUJ010004198">
    <property type="protein sequence ID" value="CAK0808513.1"/>
    <property type="molecule type" value="Genomic_DNA"/>
</dbReference>
<organism evidence="6 7">
    <name type="scientific">Prorocentrum cordatum</name>
    <dbReference type="NCBI Taxonomy" id="2364126"/>
    <lineage>
        <taxon>Eukaryota</taxon>
        <taxon>Sar</taxon>
        <taxon>Alveolata</taxon>
        <taxon>Dinophyceae</taxon>
        <taxon>Prorocentrales</taxon>
        <taxon>Prorocentraceae</taxon>
        <taxon>Prorocentrum</taxon>
    </lineage>
</organism>
<evidence type="ECO:0000256" key="3">
    <source>
        <dbReference type="ARBA" id="ARBA00022801"/>
    </source>
</evidence>
<feature type="non-terminal residue" evidence="6">
    <location>
        <position position="149"/>
    </location>
</feature>
<dbReference type="Gene3D" id="3.40.50.300">
    <property type="entry name" value="P-loop containing nucleotide triphosphate hydrolases"/>
    <property type="match status" value="1"/>
</dbReference>
<protein>
    <recommendedName>
        <fullName evidence="5">IRG-type G domain-containing protein</fullName>
    </recommendedName>
</protein>
<comment type="caution">
    <text evidence="6">The sequence shown here is derived from an EMBL/GenBank/DDBJ whole genome shotgun (WGS) entry which is preliminary data.</text>
</comment>
<dbReference type="Proteomes" id="UP001189429">
    <property type="component" value="Unassembled WGS sequence"/>
</dbReference>
<evidence type="ECO:0000313" key="6">
    <source>
        <dbReference type="EMBL" id="CAK0808513.1"/>
    </source>
</evidence>
<dbReference type="PANTHER" id="PTHR32341">
    <property type="entry name" value="INTERFERON-INDUCIBLE GTPASE"/>
    <property type="match status" value="1"/>
</dbReference>
<gene>
    <name evidence="6" type="ORF">PCOR1329_LOCUS14093</name>
</gene>
<dbReference type="Pfam" id="PF05049">
    <property type="entry name" value="IIGP"/>
    <property type="match status" value="1"/>
</dbReference>
<dbReference type="InterPro" id="IPR051515">
    <property type="entry name" value="IRG"/>
</dbReference>
<proteinExistence type="inferred from homology"/>
<evidence type="ECO:0000259" key="5">
    <source>
        <dbReference type="PROSITE" id="PS51716"/>
    </source>
</evidence>
<keyword evidence="7" id="KW-1185">Reference proteome</keyword>
<dbReference type="InterPro" id="IPR007743">
    <property type="entry name" value="Immunity-related_GTPase-like"/>
</dbReference>
<evidence type="ECO:0000256" key="4">
    <source>
        <dbReference type="ARBA" id="ARBA00023134"/>
    </source>
</evidence>
<reference evidence="6" key="1">
    <citation type="submission" date="2023-10" db="EMBL/GenBank/DDBJ databases">
        <authorList>
            <person name="Chen Y."/>
            <person name="Shah S."/>
            <person name="Dougan E. K."/>
            <person name="Thang M."/>
            <person name="Chan C."/>
        </authorList>
    </citation>
    <scope>NUCLEOTIDE SEQUENCE [LARGE SCALE GENOMIC DNA]</scope>
</reference>
<comment type="similarity">
    <text evidence="1">Belongs to the TRAFAC class dynamin-like GTPase superfamily. IRG family.</text>
</comment>
<dbReference type="PROSITE" id="PS51716">
    <property type="entry name" value="G_IRG"/>
    <property type="match status" value="1"/>
</dbReference>
<evidence type="ECO:0000313" key="7">
    <source>
        <dbReference type="Proteomes" id="UP001189429"/>
    </source>
</evidence>
<keyword evidence="4" id="KW-0342">GTP-binding</keyword>
<name>A0ABN9QQL9_9DINO</name>
<keyword evidence="3" id="KW-0378">Hydrolase</keyword>
<dbReference type="PANTHER" id="PTHR32341:SF10">
    <property type="entry name" value="INTERFERON-INDUCIBLE GTPASE 5"/>
    <property type="match status" value="1"/>
</dbReference>
<feature type="non-terminal residue" evidence="6">
    <location>
        <position position="1"/>
    </location>
</feature>
<sequence>RIAVTGASGVGKSSWINALRRLLPNDKDAAETGVTETTMKPTMYRFRGRSTGPLRRALDRVFEGGKRLVNAVIPFKKEQGMENFISLGDRVLVSGLGRKNIKDGSLAEVVGVYPDGDIEVQLVEGGRFARCRRNQVAGILPECVLFDLP</sequence>